<dbReference type="AlphaFoldDB" id="A0A6N8IZV5"/>
<evidence type="ECO:0000256" key="1">
    <source>
        <dbReference type="SAM" id="MobiDB-lite"/>
    </source>
</evidence>
<reference evidence="2 3" key="1">
    <citation type="submission" date="2019-12" db="EMBL/GenBank/DDBJ databases">
        <authorList>
            <person name="Huq M.A."/>
        </authorList>
    </citation>
    <scope>NUCLEOTIDE SEQUENCE [LARGE SCALE GENOMIC DNA]</scope>
    <source>
        <strain evidence="2 3">MAH-25</strain>
    </source>
</reference>
<gene>
    <name evidence="2" type="ORF">GON04_24150</name>
</gene>
<organism evidence="2 3">
    <name type="scientific">Ramlibacter pinisoli</name>
    <dbReference type="NCBI Taxonomy" id="2682844"/>
    <lineage>
        <taxon>Bacteria</taxon>
        <taxon>Pseudomonadati</taxon>
        <taxon>Pseudomonadota</taxon>
        <taxon>Betaproteobacteria</taxon>
        <taxon>Burkholderiales</taxon>
        <taxon>Comamonadaceae</taxon>
        <taxon>Ramlibacter</taxon>
    </lineage>
</organism>
<dbReference type="Proteomes" id="UP000469385">
    <property type="component" value="Unassembled WGS sequence"/>
</dbReference>
<keyword evidence="3" id="KW-1185">Reference proteome</keyword>
<dbReference type="RefSeq" id="WP_157400510.1">
    <property type="nucleotide sequence ID" value="NZ_WSEL01000009.1"/>
</dbReference>
<dbReference type="EMBL" id="WSEL01000009">
    <property type="protein sequence ID" value="MVQ32569.1"/>
    <property type="molecule type" value="Genomic_DNA"/>
</dbReference>
<evidence type="ECO:0000313" key="3">
    <source>
        <dbReference type="Proteomes" id="UP000469385"/>
    </source>
</evidence>
<accession>A0A6N8IZV5</accession>
<comment type="caution">
    <text evidence="2">The sequence shown here is derived from an EMBL/GenBank/DDBJ whole genome shotgun (WGS) entry which is preliminary data.</text>
</comment>
<sequence>MSHAFASQADPDHETSTSGQLLPQDWACTGGVAGPVVVLPGPGLAP</sequence>
<feature type="region of interest" description="Disordered" evidence="1">
    <location>
        <begin position="1"/>
        <end position="26"/>
    </location>
</feature>
<name>A0A6N8IZV5_9BURK</name>
<evidence type="ECO:0000313" key="2">
    <source>
        <dbReference type="EMBL" id="MVQ32569.1"/>
    </source>
</evidence>
<protein>
    <submittedName>
        <fullName evidence="2">Uncharacterized protein</fullName>
    </submittedName>
</protein>
<proteinExistence type="predicted"/>